<dbReference type="CDD" id="cd00093">
    <property type="entry name" value="HTH_XRE"/>
    <property type="match status" value="1"/>
</dbReference>
<accession>A0A366KAV2</accession>
<dbReference type="PROSITE" id="PS50943">
    <property type="entry name" value="HTH_CROC1"/>
    <property type="match status" value="1"/>
</dbReference>
<keyword evidence="3" id="KW-1185">Reference proteome</keyword>
<organism evidence="2 3">
    <name type="scientific">Bifidobacterium xylocopae</name>
    <dbReference type="NCBI Taxonomy" id="2493119"/>
    <lineage>
        <taxon>Bacteria</taxon>
        <taxon>Bacillati</taxon>
        <taxon>Actinomycetota</taxon>
        <taxon>Actinomycetes</taxon>
        <taxon>Bifidobacteriales</taxon>
        <taxon>Bifidobacteriaceae</taxon>
        <taxon>Bifidobacterium</taxon>
    </lineage>
</organism>
<evidence type="ECO:0000313" key="2">
    <source>
        <dbReference type="EMBL" id="RBP98824.1"/>
    </source>
</evidence>
<dbReference type="SUPFAM" id="SSF47413">
    <property type="entry name" value="lambda repressor-like DNA-binding domains"/>
    <property type="match status" value="1"/>
</dbReference>
<gene>
    <name evidence="2" type="ORF">CRD59_06960</name>
</gene>
<dbReference type="Gene3D" id="1.10.260.40">
    <property type="entry name" value="lambda repressor-like DNA-binding domains"/>
    <property type="match status" value="1"/>
</dbReference>
<dbReference type="Pfam" id="PF13560">
    <property type="entry name" value="HTH_31"/>
    <property type="match status" value="1"/>
</dbReference>
<proteinExistence type="predicted"/>
<protein>
    <recommendedName>
        <fullName evidence="1">HTH cro/C1-type domain-containing protein</fullName>
    </recommendedName>
</protein>
<comment type="caution">
    <text evidence="2">The sequence shown here is derived from an EMBL/GenBank/DDBJ whole genome shotgun (WGS) entry which is preliminary data.</text>
</comment>
<dbReference type="Proteomes" id="UP000252345">
    <property type="component" value="Unassembled WGS sequence"/>
</dbReference>
<dbReference type="RefSeq" id="WP_113853966.1">
    <property type="nucleotide sequence ID" value="NZ_PDCH01000019.1"/>
</dbReference>
<dbReference type="OrthoDB" id="4522476at2"/>
<evidence type="ECO:0000259" key="1">
    <source>
        <dbReference type="PROSITE" id="PS50943"/>
    </source>
</evidence>
<reference evidence="2 3" key="1">
    <citation type="submission" date="2017-10" db="EMBL/GenBank/DDBJ databases">
        <title>Bifidobacterium xylocopum sp. nov. and Bifidobacterium aemilianum sp. nov., from the carpenter bee (Xylocopa violacea) digestive tract.</title>
        <authorList>
            <person name="Alberoni D."/>
            <person name="Baffoni L."/>
            <person name="Di Gioia D."/>
            <person name="Gaggia F."/>
            <person name="Biavati B."/>
        </authorList>
    </citation>
    <scope>NUCLEOTIDE SEQUENCE [LARGE SCALE GENOMIC DNA]</scope>
    <source>
        <strain evidence="2 3">XV2</strain>
    </source>
</reference>
<dbReference type="EMBL" id="PDCH01000019">
    <property type="protein sequence ID" value="RBP98824.1"/>
    <property type="molecule type" value="Genomic_DNA"/>
</dbReference>
<feature type="domain" description="HTH cro/C1-type" evidence="1">
    <location>
        <begin position="10"/>
        <end position="67"/>
    </location>
</feature>
<dbReference type="SMART" id="SM00530">
    <property type="entry name" value="HTH_XRE"/>
    <property type="match status" value="1"/>
</dbReference>
<dbReference type="InterPro" id="IPR001387">
    <property type="entry name" value="Cro/C1-type_HTH"/>
</dbReference>
<name>A0A366KAV2_9BIFI</name>
<dbReference type="GO" id="GO:0003677">
    <property type="term" value="F:DNA binding"/>
    <property type="evidence" value="ECO:0007669"/>
    <property type="project" value="InterPro"/>
</dbReference>
<dbReference type="AlphaFoldDB" id="A0A366KAV2"/>
<sequence>MPDDKAPSAMTRIREAQGLTRTGLARRMGIAPQKIHDYETGIRPLQRVGAGQVLKIAQALGCTVEDLLDD</sequence>
<evidence type="ECO:0000313" key="3">
    <source>
        <dbReference type="Proteomes" id="UP000252345"/>
    </source>
</evidence>
<dbReference type="InterPro" id="IPR010982">
    <property type="entry name" value="Lambda_DNA-bd_dom_sf"/>
</dbReference>